<name>A0A315XK41_9EURY</name>
<gene>
    <name evidence="3" type="primary">mepA_6</name>
    <name evidence="3" type="ORF">MBBTH_19940</name>
</gene>
<evidence type="ECO:0000313" key="4">
    <source>
        <dbReference type="Proteomes" id="UP000251717"/>
    </source>
</evidence>
<feature type="transmembrane region" description="Helical" evidence="2">
    <location>
        <begin position="57"/>
        <end position="78"/>
    </location>
</feature>
<dbReference type="InterPro" id="IPR002528">
    <property type="entry name" value="MATE_fam"/>
</dbReference>
<feature type="transmembrane region" description="Helical" evidence="2">
    <location>
        <begin position="321"/>
        <end position="345"/>
    </location>
</feature>
<feature type="transmembrane region" description="Helical" evidence="2">
    <location>
        <begin position="279"/>
        <end position="301"/>
    </location>
</feature>
<dbReference type="Pfam" id="PF01554">
    <property type="entry name" value="MatE"/>
    <property type="match status" value="2"/>
</dbReference>
<keyword evidence="2" id="KW-0472">Membrane</keyword>
<feature type="transmembrane region" description="Helical" evidence="2">
    <location>
        <begin position="167"/>
        <end position="186"/>
    </location>
</feature>
<proteinExistence type="predicted"/>
<protein>
    <submittedName>
        <fullName evidence="3">Multidrug export protein MepA</fullName>
    </submittedName>
</protein>
<evidence type="ECO:0000256" key="2">
    <source>
        <dbReference type="SAM" id="Phobius"/>
    </source>
</evidence>
<accession>A0A315XK41</accession>
<comment type="caution">
    <text evidence="3">The sequence shown here is derived from an EMBL/GenBank/DDBJ whole genome shotgun (WGS) entry which is preliminary data.</text>
</comment>
<dbReference type="EMBL" id="MZGS01000028">
    <property type="protein sequence ID" value="PWB85394.1"/>
    <property type="molecule type" value="Genomic_DNA"/>
</dbReference>
<sequence length="572" mass="64414">MTYERNFDLLNRKFRELFFPTLMVSIAGNFAVLVDAFFISMFMGSLYLSVVQSIEPFVAFINVIYWLIGLGGSILCTMAKAEFNDKKGNAYFTISIIGIIIVGLIITLSTIIFQTSYVQILCHSAQLKPLVTQYFYYYALGIVFECYMVSLAYFIKTDGFINMQFRAFLLCNVVNIVLDVVLMKFLNLGISGAAMATTVGHIVSAIYITLYFFKSNRTLKFIKVKSSELIGYIVDICKAGFSGSSIPLYITIRLVFLNALIVGILGDLGLAAFNMCYNTIFLVDIFILGTSQSILPIAAVYYKEEDYTGVDYVTKRSLKIVIGFGAFFSALFILFPQIVLFIFNVSNPADIPTVINVIRIFSISFIAFAVNNLYMFYAESVQYNKLANIVTLIQGLIFPILFAYLFAYLWGAEGFWASLVVSEFATLLFIFIYSKIIARKSNGEYSGFFLIKKPEDSSVFEFTLEGNVEDAVKLSENIQKSFNDDRLSVLVSMAIEDMIVHIIDINDNVDLIDMIIRENGDYILISIKYSGNSINVMEDESIESNIAILNKISQKIDYSQILGLNNIVIRIK</sequence>
<feature type="transmembrane region" description="Helical" evidence="2">
    <location>
        <begin position="90"/>
        <end position="114"/>
    </location>
</feature>
<feature type="transmembrane region" description="Helical" evidence="2">
    <location>
        <begin position="134"/>
        <end position="155"/>
    </location>
</feature>
<organism evidence="3 4">
    <name type="scientific">Methanobrevibacter thaueri</name>
    <dbReference type="NCBI Taxonomy" id="190975"/>
    <lineage>
        <taxon>Archaea</taxon>
        <taxon>Methanobacteriati</taxon>
        <taxon>Methanobacteriota</taxon>
        <taxon>Methanomada group</taxon>
        <taxon>Methanobacteria</taxon>
        <taxon>Methanobacteriales</taxon>
        <taxon>Methanobacteriaceae</taxon>
        <taxon>Methanobrevibacter</taxon>
    </lineage>
</organism>
<dbReference type="AlphaFoldDB" id="A0A315XK41"/>
<dbReference type="GO" id="GO:0042910">
    <property type="term" value="F:xenobiotic transmembrane transporter activity"/>
    <property type="evidence" value="ECO:0007669"/>
    <property type="project" value="InterPro"/>
</dbReference>
<feature type="transmembrane region" description="Helical" evidence="2">
    <location>
        <begin position="254"/>
        <end position="273"/>
    </location>
</feature>
<dbReference type="RefSeq" id="WP_116592869.1">
    <property type="nucleotide sequence ID" value="NZ_MZGS01000028.1"/>
</dbReference>
<feature type="transmembrane region" description="Helical" evidence="2">
    <location>
        <begin position="192"/>
        <end position="213"/>
    </location>
</feature>
<evidence type="ECO:0000256" key="1">
    <source>
        <dbReference type="ARBA" id="ARBA00022448"/>
    </source>
</evidence>
<keyword evidence="2" id="KW-1133">Transmembrane helix</keyword>
<keyword evidence="2" id="KW-0812">Transmembrane</keyword>
<dbReference type="GO" id="GO:0015297">
    <property type="term" value="F:antiporter activity"/>
    <property type="evidence" value="ECO:0007669"/>
    <property type="project" value="InterPro"/>
</dbReference>
<dbReference type="InterPro" id="IPR050222">
    <property type="entry name" value="MATE_MdtK"/>
</dbReference>
<keyword evidence="1" id="KW-0813">Transport</keyword>
<dbReference type="GO" id="GO:0005886">
    <property type="term" value="C:plasma membrane"/>
    <property type="evidence" value="ECO:0007669"/>
    <property type="project" value="TreeGrafter"/>
</dbReference>
<feature type="transmembrane region" description="Helical" evidence="2">
    <location>
        <begin position="415"/>
        <end position="433"/>
    </location>
</feature>
<reference evidence="3 4" key="1">
    <citation type="submission" date="2017-03" db="EMBL/GenBank/DDBJ databases">
        <title>Genome sequence of Methanobrevibacter thaueri.</title>
        <authorList>
            <person name="Poehlein A."/>
            <person name="Seedorf H."/>
            <person name="Daniel R."/>
        </authorList>
    </citation>
    <scope>NUCLEOTIDE SEQUENCE [LARGE SCALE GENOMIC DNA]</scope>
    <source>
        <strain evidence="3 4">DSM 11995</strain>
    </source>
</reference>
<dbReference type="Proteomes" id="UP000251717">
    <property type="component" value="Unassembled WGS sequence"/>
</dbReference>
<dbReference type="PANTHER" id="PTHR43298">
    <property type="entry name" value="MULTIDRUG RESISTANCE PROTEIN NORM-RELATED"/>
    <property type="match status" value="1"/>
</dbReference>
<feature type="transmembrane region" description="Helical" evidence="2">
    <location>
        <begin position="357"/>
        <end position="377"/>
    </location>
</feature>
<evidence type="ECO:0000313" key="3">
    <source>
        <dbReference type="EMBL" id="PWB85394.1"/>
    </source>
</evidence>
<feature type="transmembrane region" description="Helical" evidence="2">
    <location>
        <begin position="389"/>
        <end position="409"/>
    </location>
</feature>
<dbReference type="OrthoDB" id="214119at2157"/>
<feature type="transmembrane region" description="Helical" evidence="2">
    <location>
        <begin position="21"/>
        <end position="45"/>
    </location>
</feature>
<dbReference type="PANTHER" id="PTHR43298:SF2">
    <property type="entry name" value="FMN_FAD EXPORTER YEEO-RELATED"/>
    <property type="match status" value="1"/>
</dbReference>
<keyword evidence="4" id="KW-1185">Reference proteome</keyword>